<comment type="caution">
    <text evidence="3">The sequence shown here is derived from an EMBL/GenBank/DDBJ whole genome shotgun (WGS) entry which is preliminary data.</text>
</comment>
<keyword evidence="2" id="KW-0732">Signal</keyword>
<evidence type="ECO:0000313" key="3">
    <source>
        <dbReference type="EMBL" id="KAA2375267.1"/>
    </source>
</evidence>
<dbReference type="RefSeq" id="WP_130065926.1">
    <property type="nucleotide sequence ID" value="NZ_DAWDON010000014.1"/>
</dbReference>
<reference evidence="3 5" key="1">
    <citation type="journal article" date="2019" name="Nat. Med.">
        <title>A library of human gut bacterial isolates paired with longitudinal multiomics data enables mechanistic microbiome research.</title>
        <authorList>
            <person name="Poyet M."/>
            <person name="Groussin M."/>
            <person name="Gibbons S.M."/>
            <person name="Avila-Pacheco J."/>
            <person name="Jiang X."/>
            <person name="Kearney S.M."/>
            <person name="Perrotta A.R."/>
            <person name="Berdy B."/>
            <person name="Zhao S."/>
            <person name="Lieberman T.D."/>
            <person name="Swanson P.K."/>
            <person name="Smith M."/>
            <person name="Roesemann S."/>
            <person name="Alexander J.E."/>
            <person name="Rich S.A."/>
            <person name="Livny J."/>
            <person name="Vlamakis H."/>
            <person name="Clish C."/>
            <person name="Bullock K."/>
            <person name="Deik A."/>
            <person name="Scott J."/>
            <person name="Pierce K.A."/>
            <person name="Xavier R.J."/>
            <person name="Alm E.J."/>
        </authorList>
    </citation>
    <scope>NUCLEOTIDE SEQUENCE [LARGE SCALE GENOMIC DNA]</scope>
    <source>
        <strain evidence="3 5">BIOML-A266</strain>
    </source>
</reference>
<keyword evidence="1" id="KW-1133">Transmembrane helix</keyword>
<organism evidence="3 5">
    <name type="scientific">Alistipes onderdonkii</name>
    <dbReference type="NCBI Taxonomy" id="328813"/>
    <lineage>
        <taxon>Bacteria</taxon>
        <taxon>Pseudomonadati</taxon>
        <taxon>Bacteroidota</taxon>
        <taxon>Bacteroidia</taxon>
        <taxon>Bacteroidales</taxon>
        <taxon>Rikenellaceae</taxon>
        <taxon>Alistipes</taxon>
    </lineage>
</organism>
<evidence type="ECO:0000256" key="1">
    <source>
        <dbReference type="SAM" id="Phobius"/>
    </source>
</evidence>
<feature type="transmembrane region" description="Helical" evidence="1">
    <location>
        <begin position="35"/>
        <end position="56"/>
    </location>
</feature>
<evidence type="ECO:0000256" key="2">
    <source>
        <dbReference type="SAM" id="SignalP"/>
    </source>
</evidence>
<feature type="signal peptide" evidence="2">
    <location>
        <begin position="1"/>
        <end position="19"/>
    </location>
</feature>
<dbReference type="AlphaFoldDB" id="A0A5B3GP16"/>
<keyword evidence="1" id="KW-0812">Transmembrane</keyword>
<evidence type="ECO:0000313" key="4">
    <source>
        <dbReference type="EMBL" id="MCQ5082776.1"/>
    </source>
</evidence>
<dbReference type="Proteomes" id="UP001205035">
    <property type="component" value="Unassembled WGS sequence"/>
</dbReference>
<feature type="transmembrane region" description="Helical" evidence="1">
    <location>
        <begin position="68"/>
        <end position="90"/>
    </location>
</feature>
<evidence type="ECO:0000313" key="5">
    <source>
        <dbReference type="Proteomes" id="UP000322940"/>
    </source>
</evidence>
<name>A0A5B3GP16_9BACT</name>
<gene>
    <name evidence="3" type="ORF">F2Y10_15385</name>
    <name evidence="4" type="ORF">NE651_07705</name>
</gene>
<dbReference type="EMBL" id="VVXH01000024">
    <property type="protein sequence ID" value="KAA2375267.1"/>
    <property type="molecule type" value="Genomic_DNA"/>
</dbReference>
<dbReference type="Proteomes" id="UP000322940">
    <property type="component" value="Unassembled WGS sequence"/>
</dbReference>
<accession>A0A5B3GP16</accession>
<sequence length="95" mass="10432">MKKLFFTIVAAVYATSLFAQQASQWSLSSVKSDVKTLIPVLFGLGALVALVYWMVNNLMDNGENYKKILSNALYAVIVIAIITGLIYAGMNVLLR</sequence>
<reference evidence="4" key="2">
    <citation type="submission" date="2022-06" db="EMBL/GenBank/DDBJ databases">
        <title>Isolation of gut microbiota from human fecal samples.</title>
        <authorList>
            <person name="Pamer E.G."/>
            <person name="Barat B."/>
            <person name="Waligurski E."/>
            <person name="Medina S."/>
            <person name="Paddock L."/>
            <person name="Mostad J."/>
        </authorList>
    </citation>
    <scope>NUCLEOTIDE SEQUENCE</scope>
    <source>
        <strain evidence="4">DFI.6.22</strain>
    </source>
</reference>
<feature type="chain" id="PRO_5044618484" description="Conjugal transfer protein" evidence="2">
    <location>
        <begin position="20"/>
        <end position="95"/>
    </location>
</feature>
<protein>
    <recommendedName>
        <fullName evidence="6">Conjugal transfer protein</fullName>
    </recommendedName>
</protein>
<keyword evidence="1" id="KW-0472">Membrane</keyword>
<dbReference type="EMBL" id="JANGBQ010000009">
    <property type="protein sequence ID" value="MCQ5082776.1"/>
    <property type="molecule type" value="Genomic_DNA"/>
</dbReference>
<proteinExistence type="predicted"/>
<evidence type="ECO:0008006" key="6">
    <source>
        <dbReference type="Google" id="ProtNLM"/>
    </source>
</evidence>